<feature type="signal peptide" evidence="2">
    <location>
        <begin position="1"/>
        <end position="21"/>
    </location>
</feature>
<gene>
    <name evidence="3" type="ORF">NEZAVI_LOCUS3181</name>
</gene>
<evidence type="ECO:0000256" key="1">
    <source>
        <dbReference type="SAM" id="MobiDB-lite"/>
    </source>
</evidence>
<evidence type="ECO:0000256" key="2">
    <source>
        <dbReference type="SAM" id="SignalP"/>
    </source>
</evidence>
<evidence type="ECO:0000313" key="4">
    <source>
        <dbReference type="Proteomes" id="UP001152798"/>
    </source>
</evidence>
<feature type="region of interest" description="Disordered" evidence="1">
    <location>
        <begin position="67"/>
        <end position="157"/>
    </location>
</feature>
<dbReference type="EMBL" id="OV725077">
    <property type="protein sequence ID" value="CAH1392338.1"/>
    <property type="molecule type" value="Genomic_DNA"/>
</dbReference>
<feature type="region of interest" description="Disordered" evidence="1">
    <location>
        <begin position="228"/>
        <end position="283"/>
    </location>
</feature>
<feature type="compositionally biased region" description="Basic and acidic residues" evidence="1">
    <location>
        <begin position="127"/>
        <end position="147"/>
    </location>
</feature>
<feature type="compositionally biased region" description="Gly residues" evidence="1">
    <location>
        <begin position="262"/>
        <end position="271"/>
    </location>
</feature>
<feature type="region of interest" description="Disordered" evidence="1">
    <location>
        <begin position="169"/>
        <end position="202"/>
    </location>
</feature>
<feature type="chain" id="PRO_5040182582" description="Neuropeptide" evidence="2">
    <location>
        <begin position="22"/>
        <end position="283"/>
    </location>
</feature>
<dbReference type="AlphaFoldDB" id="A0A9P0GZY0"/>
<dbReference type="OrthoDB" id="6630136at2759"/>
<evidence type="ECO:0008006" key="5">
    <source>
        <dbReference type="Google" id="ProtNLM"/>
    </source>
</evidence>
<name>A0A9P0GZY0_NEZVI</name>
<protein>
    <recommendedName>
        <fullName evidence="5">Neuropeptide</fullName>
    </recommendedName>
</protein>
<feature type="compositionally biased region" description="Basic and acidic residues" evidence="1">
    <location>
        <begin position="107"/>
        <end position="120"/>
    </location>
</feature>
<keyword evidence="2" id="KW-0732">Signal</keyword>
<feature type="compositionally biased region" description="Low complexity" evidence="1">
    <location>
        <begin position="234"/>
        <end position="261"/>
    </location>
</feature>
<reference evidence="3" key="1">
    <citation type="submission" date="2022-01" db="EMBL/GenBank/DDBJ databases">
        <authorList>
            <person name="King R."/>
        </authorList>
    </citation>
    <scope>NUCLEOTIDE SEQUENCE</scope>
</reference>
<organism evidence="3 4">
    <name type="scientific">Nezara viridula</name>
    <name type="common">Southern green stink bug</name>
    <name type="synonym">Cimex viridulus</name>
    <dbReference type="NCBI Taxonomy" id="85310"/>
    <lineage>
        <taxon>Eukaryota</taxon>
        <taxon>Metazoa</taxon>
        <taxon>Ecdysozoa</taxon>
        <taxon>Arthropoda</taxon>
        <taxon>Hexapoda</taxon>
        <taxon>Insecta</taxon>
        <taxon>Pterygota</taxon>
        <taxon>Neoptera</taxon>
        <taxon>Paraneoptera</taxon>
        <taxon>Hemiptera</taxon>
        <taxon>Heteroptera</taxon>
        <taxon>Panheteroptera</taxon>
        <taxon>Pentatomomorpha</taxon>
        <taxon>Pentatomoidea</taxon>
        <taxon>Pentatomidae</taxon>
        <taxon>Pentatominae</taxon>
        <taxon>Nezara</taxon>
    </lineage>
</organism>
<proteinExistence type="predicted"/>
<dbReference type="Proteomes" id="UP001152798">
    <property type="component" value="Chromosome 1"/>
</dbReference>
<accession>A0A9P0GZY0</accession>
<keyword evidence="4" id="KW-1185">Reference proteome</keyword>
<evidence type="ECO:0000313" key="3">
    <source>
        <dbReference type="EMBL" id="CAH1392338.1"/>
    </source>
</evidence>
<sequence length="283" mass="30419">MAATVQLVPFLLIAFASLTWAQEGTVDPETTTHINPHVPVTATVRNEPEEHTTHNSYLYRGRPISTVHFGEPHRRPRPPSTVPVHPRNHNEHHTAPVVFPDATTSHSSEHSHHTSMEHPHHTSTSHSAEHTDHTSTSHTTEHPDHSSTMHTPQDTTGWRWVYSGGRWHRVHGGATTHTTGSGGSSHGDVSTSGHHPSHGHHIVHVDSSETNNWNHAIHHEFNSGQIQKNYSRTSDNSGHSSPDDSSSSSSSHSGSGQSHGSSGSGESGSSGSGEHSASGSGSE</sequence>
<feature type="compositionally biased region" description="Low complexity" evidence="1">
    <location>
        <begin position="272"/>
        <end position="283"/>
    </location>
</feature>